<dbReference type="Proteomes" id="UP000095280">
    <property type="component" value="Unplaced"/>
</dbReference>
<feature type="compositionally biased region" description="Polar residues" evidence="5">
    <location>
        <begin position="97"/>
        <end position="115"/>
    </location>
</feature>
<keyword evidence="1" id="KW-0808">Transferase</keyword>
<evidence type="ECO:0000256" key="5">
    <source>
        <dbReference type="SAM" id="MobiDB-lite"/>
    </source>
</evidence>
<feature type="compositionally biased region" description="Low complexity" evidence="5">
    <location>
        <begin position="631"/>
        <end position="651"/>
    </location>
</feature>
<feature type="domain" description="Protein kinase" evidence="6">
    <location>
        <begin position="656"/>
        <end position="920"/>
    </location>
</feature>
<dbReference type="PROSITE" id="PS50011">
    <property type="entry name" value="PROTEIN_KINASE_DOM"/>
    <property type="match status" value="1"/>
</dbReference>
<dbReference type="SMART" id="SM00220">
    <property type="entry name" value="S_TKc"/>
    <property type="match status" value="1"/>
</dbReference>
<dbReference type="WBParaSite" id="maker-unitig_30224-snap-gene-0.1-mRNA-1">
    <property type="protein sequence ID" value="maker-unitig_30224-snap-gene-0.1-mRNA-1"/>
    <property type="gene ID" value="maker-unitig_30224-snap-gene-0.1"/>
</dbReference>
<dbReference type="GO" id="GO:0004672">
    <property type="term" value="F:protein kinase activity"/>
    <property type="evidence" value="ECO:0007669"/>
    <property type="project" value="InterPro"/>
</dbReference>
<dbReference type="InterPro" id="IPR000719">
    <property type="entry name" value="Prot_kinase_dom"/>
</dbReference>
<dbReference type="PROSITE" id="PS00108">
    <property type="entry name" value="PROTEIN_KINASE_ST"/>
    <property type="match status" value="1"/>
</dbReference>
<keyword evidence="4" id="KW-0067">ATP-binding</keyword>
<name>A0A1I8FD80_9PLAT</name>
<dbReference type="Pfam" id="PF00069">
    <property type="entry name" value="Pkinase"/>
    <property type="match status" value="1"/>
</dbReference>
<dbReference type="AlphaFoldDB" id="A0A1I8FD80"/>
<organism evidence="7 8">
    <name type="scientific">Macrostomum lignano</name>
    <dbReference type="NCBI Taxonomy" id="282301"/>
    <lineage>
        <taxon>Eukaryota</taxon>
        <taxon>Metazoa</taxon>
        <taxon>Spiralia</taxon>
        <taxon>Lophotrochozoa</taxon>
        <taxon>Platyhelminthes</taxon>
        <taxon>Rhabditophora</taxon>
        <taxon>Macrostomorpha</taxon>
        <taxon>Macrostomida</taxon>
        <taxon>Macrostomidae</taxon>
        <taxon>Macrostomum</taxon>
    </lineage>
</organism>
<keyword evidence="7" id="KW-1185">Reference proteome</keyword>
<sequence length="924" mass="100717">MVNLERSSAASLQLRALAHLFAHCVRGRARGAASDFMTTCKPFEKQWPASSACRCFISLACLPPLFVWHCTDGSRASSDTPRRVGQVRTQRVHGKSGQASAGHQRVTASQDTSGSGKSGHSGVTAKVGSAGHTGASGQRAKSGHSGSRPSQDSGHGSQAPPLDAAQRVTASQEHSARSRTHGSRQVRTQRVTARAASGDGHGKSDNSGHGEQVRNRRSGSAAKSGHTGQRGHGKSGHSGHGKSGHSGSRASQDTQRVTASQNTAGHGVTRVTASQDTAGHGKSGHSGSRQVRTQRVTARGCMAVSSYTVQPKAHTSVLAEYRSDFNFVSNSSGAMKYMVPFGPKPVLRPQVFSISLARPKSISLMTPSFSVKMYSPSDFCSHLRELQDVGMRESLEDLNSPLLHLDGSLQLPRLAGAAQGQHLDSHRLVAVLQSDRSRAQGGWTLCRARAGGGRGAASAVRKSFTSGMSALSCQPRGEEAEAAAGVEEIQAPLCTDCVSNNGDHGEPARREMDERRSETDCFRLKEMMIEQHFTLLLRRSDNSNLEWLVKELAATVSQFLTLEVTRPVHLAAQWQPVDSLQFIFDQIGAEMLGLKNNEGKTPADYVESYCYFRDQSAKRAWDSSTQRQLEASRPPLAAQRRLPPQLAPRSSWTPSFTDWDFILQDDKKQLIGRADSTVAVKVLPLSGTGQSGKLQRAVEMEKRGVEILKRLSHPNILQFLKCEQKSDGLYIFTELVSGHSLFELMQRQKKPFKESGVRDFSRQICSGLNFLHCQPEGAILHRDIKSSNIMLTNEGVIKLIDFGLAKEIEKTCGLSTGFGPKGTMYFMAPELFDTKLKSLLYSAKTDVWAFGCTVYELTAMQPPDGDQPIENIGILRFRKQKMPRIADGFSAGLKDFYLRCVDYDPRKRADTAELLRHSFLSASS</sequence>
<dbReference type="InterPro" id="IPR050538">
    <property type="entry name" value="MAP_kinase_kinase_kinase"/>
</dbReference>
<dbReference type="GO" id="GO:0005524">
    <property type="term" value="F:ATP binding"/>
    <property type="evidence" value="ECO:0007669"/>
    <property type="project" value="UniProtKB-KW"/>
</dbReference>
<reference evidence="8" key="1">
    <citation type="submission" date="2016-11" db="UniProtKB">
        <authorList>
            <consortium name="WormBaseParasite"/>
        </authorList>
    </citation>
    <scope>IDENTIFICATION</scope>
</reference>
<feature type="compositionally biased region" description="Basic and acidic residues" evidence="5">
    <location>
        <begin position="200"/>
        <end position="214"/>
    </location>
</feature>
<evidence type="ECO:0000256" key="3">
    <source>
        <dbReference type="ARBA" id="ARBA00022777"/>
    </source>
</evidence>
<dbReference type="Gene3D" id="1.10.510.10">
    <property type="entry name" value="Transferase(Phosphotransferase) domain 1"/>
    <property type="match status" value="1"/>
</dbReference>
<dbReference type="InterPro" id="IPR011009">
    <property type="entry name" value="Kinase-like_dom_sf"/>
</dbReference>
<dbReference type="PANTHER" id="PTHR48016:SF56">
    <property type="entry name" value="MAPKK KINASE"/>
    <property type="match status" value="1"/>
</dbReference>
<feature type="region of interest" description="Disordered" evidence="5">
    <location>
        <begin position="73"/>
        <end position="293"/>
    </location>
</feature>
<evidence type="ECO:0000256" key="2">
    <source>
        <dbReference type="ARBA" id="ARBA00022741"/>
    </source>
</evidence>
<feature type="compositionally biased region" description="Polar residues" evidence="5">
    <location>
        <begin position="249"/>
        <end position="264"/>
    </location>
</feature>
<feature type="compositionally biased region" description="Polar residues" evidence="5">
    <location>
        <begin position="144"/>
        <end position="156"/>
    </location>
</feature>
<accession>A0A1I8FD80</accession>
<evidence type="ECO:0000313" key="8">
    <source>
        <dbReference type="WBParaSite" id="maker-unitig_30224-snap-gene-0.1-mRNA-1"/>
    </source>
</evidence>
<evidence type="ECO:0000256" key="4">
    <source>
        <dbReference type="ARBA" id="ARBA00022840"/>
    </source>
</evidence>
<feature type="compositionally biased region" description="Basic residues" evidence="5">
    <location>
        <begin position="229"/>
        <end position="243"/>
    </location>
</feature>
<protein>
    <submittedName>
        <fullName evidence="8">Protein kinase domain-containing protein</fullName>
    </submittedName>
</protein>
<evidence type="ECO:0000313" key="7">
    <source>
        <dbReference type="Proteomes" id="UP000095280"/>
    </source>
</evidence>
<dbReference type="InterPro" id="IPR008271">
    <property type="entry name" value="Ser/Thr_kinase_AS"/>
</dbReference>
<keyword evidence="3" id="KW-0418">Kinase</keyword>
<keyword evidence="2" id="KW-0547">Nucleotide-binding</keyword>
<evidence type="ECO:0000256" key="1">
    <source>
        <dbReference type="ARBA" id="ARBA00022679"/>
    </source>
</evidence>
<evidence type="ECO:0000259" key="6">
    <source>
        <dbReference type="PROSITE" id="PS50011"/>
    </source>
</evidence>
<feature type="region of interest" description="Disordered" evidence="5">
    <location>
        <begin position="623"/>
        <end position="651"/>
    </location>
</feature>
<dbReference type="SUPFAM" id="SSF56112">
    <property type="entry name" value="Protein kinase-like (PK-like)"/>
    <property type="match status" value="1"/>
</dbReference>
<proteinExistence type="predicted"/>
<dbReference type="PANTHER" id="PTHR48016">
    <property type="entry name" value="MAP KINASE KINASE KINASE SSK2-RELATED-RELATED"/>
    <property type="match status" value="1"/>
</dbReference>